<reference evidence="1" key="2">
    <citation type="journal article" date="2022" name="New Phytol.">
        <title>Evolutionary transition to the ectomycorrhizal habit in the genomes of a hyperdiverse lineage of mushroom-forming fungi.</title>
        <authorList>
            <person name="Looney B."/>
            <person name="Miyauchi S."/>
            <person name="Morin E."/>
            <person name="Drula E."/>
            <person name="Courty P.E."/>
            <person name="Kohler A."/>
            <person name="Kuo A."/>
            <person name="LaButti K."/>
            <person name="Pangilinan J."/>
            <person name="Lipzen A."/>
            <person name="Riley R."/>
            <person name="Andreopoulos W."/>
            <person name="He G."/>
            <person name="Johnson J."/>
            <person name="Nolan M."/>
            <person name="Tritt A."/>
            <person name="Barry K.W."/>
            <person name="Grigoriev I.V."/>
            <person name="Nagy L.G."/>
            <person name="Hibbett D."/>
            <person name="Henrissat B."/>
            <person name="Matheny P.B."/>
            <person name="Labbe J."/>
            <person name="Martin F.M."/>
        </authorList>
    </citation>
    <scope>NUCLEOTIDE SEQUENCE</scope>
    <source>
        <strain evidence="1">HHB10654</strain>
    </source>
</reference>
<reference evidence="1" key="1">
    <citation type="submission" date="2021-03" db="EMBL/GenBank/DDBJ databases">
        <authorList>
            <consortium name="DOE Joint Genome Institute"/>
            <person name="Ahrendt S."/>
            <person name="Looney B.P."/>
            <person name="Miyauchi S."/>
            <person name="Morin E."/>
            <person name="Drula E."/>
            <person name="Courty P.E."/>
            <person name="Chicoki N."/>
            <person name="Fauchery L."/>
            <person name="Kohler A."/>
            <person name="Kuo A."/>
            <person name="Labutti K."/>
            <person name="Pangilinan J."/>
            <person name="Lipzen A."/>
            <person name="Riley R."/>
            <person name="Andreopoulos W."/>
            <person name="He G."/>
            <person name="Johnson J."/>
            <person name="Barry K.W."/>
            <person name="Grigoriev I.V."/>
            <person name="Nagy L."/>
            <person name="Hibbett D."/>
            <person name="Henrissat B."/>
            <person name="Matheny P.B."/>
            <person name="Labbe J."/>
            <person name="Martin F."/>
        </authorList>
    </citation>
    <scope>NUCLEOTIDE SEQUENCE</scope>
    <source>
        <strain evidence="1">HHB10654</strain>
    </source>
</reference>
<proteinExistence type="predicted"/>
<comment type="caution">
    <text evidence="1">The sequence shown here is derived from an EMBL/GenBank/DDBJ whole genome shotgun (WGS) entry which is preliminary data.</text>
</comment>
<name>A0ACB8T1F5_9AGAM</name>
<gene>
    <name evidence="1" type="ORF">BV25DRAFT_660240</name>
</gene>
<evidence type="ECO:0000313" key="1">
    <source>
        <dbReference type="EMBL" id="KAI0062217.1"/>
    </source>
</evidence>
<evidence type="ECO:0000313" key="2">
    <source>
        <dbReference type="Proteomes" id="UP000814140"/>
    </source>
</evidence>
<dbReference type="Proteomes" id="UP000814140">
    <property type="component" value="Unassembled WGS sequence"/>
</dbReference>
<protein>
    <submittedName>
        <fullName evidence="1">Uncharacterized protein</fullName>
    </submittedName>
</protein>
<organism evidence="1 2">
    <name type="scientific">Artomyces pyxidatus</name>
    <dbReference type="NCBI Taxonomy" id="48021"/>
    <lineage>
        <taxon>Eukaryota</taxon>
        <taxon>Fungi</taxon>
        <taxon>Dikarya</taxon>
        <taxon>Basidiomycota</taxon>
        <taxon>Agaricomycotina</taxon>
        <taxon>Agaricomycetes</taxon>
        <taxon>Russulales</taxon>
        <taxon>Auriscalpiaceae</taxon>
        <taxon>Artomyces</taxon>
    </lineage>
</organism>
<keyword evidence="2" id="KW-1185">Reference proteome</keyword>
<sequence>MKRVLVAYSDSSDEDSTPDKHEPIKKRKLPTLSSHLTVPVPIDDPTKHQGRVRSSPHVEGQWAAYVYVPVALHTYAQRPLRDLVCDALRYAQEVVPSVQSLEARSGKTEAGDINSSEVSGLQELHVSLTRPFFLRAHQREDMKRAVRAAARLHPPYVSFVDEIRCIFTASFATFSELTNDEKTRTFLCMEVGAGHAELRGLSDSLSPKLREFRQKQYYEDPRFHASFAWALLDASDPSSRSRTDEAVPTITDAAVPAPVSGPLQPQSASPAASFPTIPHFPPTLVPGLNAEFAHQPVSKVGTFEVGELRIRIGQDVSGWSLGA</sequence>
<accession>A0ACB8T1F5</accession>
<dbReference type="EMBL" id="MU277208">
    <property type="protein sequence ID" value="KAI0062217.1"/>
    <property type="molecule type" value="Genomic_DNA"/>
</dbReference>